<dbReference type="EMBL" id="FJOG01000007">
    <property type="protein sequence ID" value="CZR56046.1"/>
    <property type="molecule type" value="Genomic_DNA"/>
</dbReference>
<dbReference type="Proteomes" id="UP000184330">
    <property type="component" value="Unassembled WGS sequence"/>
</dbReference>
<feature type="compositionally biased region" description="Basic and acidic residues" evidence="2">
    <location>
        <begin position="583"/>
        <end position="593"/>
    </location>
</feature>
<proteinExistence type="predicted"/>
<organism evidence="3 4">
    <name type="scientific">Phialocephala subalpina</name>
    <dbReference type="NCBI Taxonomy" id="576137"/>
    <lineage>
        <taxon>Eukaryota</taxon>
        <taxon>Fungi</taxon>
        <taxon>Dikarya</taxon>
        <taxon>Ascomycota</taxon>
        <taxon>Pezizomycotina</taxon>
        <taxon>Leotiomycetes</taxon>
        <taxon>Helotiales</taxon>
        <taxon>Mollisiaceae</taxon>
        <taxon>Phialocephala</taxon>
        <taxon>Phialocephala fortinii species complex</taxon>
    </lineage>
</organism>
<dbReference type="AlphaFoldDB" id="A0A1L7WTG8"/>
<sequence length="593" mass="64834">MSRSSFFRPSTNDQAPLLHQYTDSEHTSPISTSAKPISISMRDLSPRSPSPIFQSTYHDERSSQAASPSPPPSFYRAQNDDTEHRSANRDFASNTSLSPSPSRTKARRIQFSAPPPPIASTALLPPRSSSSSSRGRNGKGESIHVAALGSPGSRRTRVGAPIDPLLGLERRERAIQDELQELLDAQSAGLIAGFGGGAEAHDGASDAGSSTPTTRSLARSGNKERGGGIVPVRQPKRKVVGLRGARRGLLRDMRALVEVKNEEMGVLAEEIERRQIVIAKTDGFEKRIEENRSQLSGYSGAGGDDAGEGEGGGEEAMEIAELRTEEKAVENEIREMEDRLAQMKARRRWLGERIQEGMNRRDARLSSYRGALREVEAKAKEFLKRPPISASIVMGNEEGFYALPSSRRTLGMAKEWWNKEVTILAAREDEVEKEKAALEEGAQMWESSIKVVVEFEDDLRTQMASGDAKDVDMLRKQIEKMRVVIQKLRDTVRTAEDRGWNLLICAVGAELEAFKEGEGILLGALEALKAENGDGHDEHDDDGPPSSLTNGLGELAGQPLKTERLEREESASEDDGPNLAELMIDRGSGDDTS</sequence>
<keyword evidence="4" id="KW-1185">Reference proteome</keyword>
<feature type="compositionally biased region" description="Basic and acidic residues" evidence="2">
    <location>
        <begin position="561"/>
        <end position="570"/>
    </location>
</feature>
<feature type="compositionally biased region" description="Polar residues" evidence="2">
    <location>
        <begin position="91"/>
        <end position="103"/>
    </location>
</feature>
<feature type="coiled-coil region" evidence="1">
    <location>
        <begin position="471"/>
        <end position="498"/>
    </location>
</feature>
<gene>
    <name evidence="3" type="ORF">PAC_05934</name>
</gene>
<feature type="compositionally biased region" description="Basic and acidic residues" evidence="2">
    <location>
        <begin position="78"/>
        <end position="88"/>
    </location>
</feature>
<feature type="coiled-coil region" evidence="1">
    <location>
        <begin position="319"/>
        <end position="353"/>
    </location>
</feature>
<evidence type="ECO:0000313" key="4">
    <source>
        <dbReference type="Proteomes" id="UP000184330"/>
    </source>
</evidence>
<dbReference type="STRING" id="576137.A0A1L7WTG8"/>
<feature type="region of interest" description="Disordered" evidence="2">
    <location>
        <begin position="196"/>
        <end position="230"/>
    </location>
</feature>
<evidence type="ECO:0000256" key="1">
    <source>
        <dbReference type="SAM" id="Coils"/>
    </source>
</evidence>
<protein>
    <submittedName>
        <fullName evidence="3">Related to cellular myosin heavy chain, type a</fullName>
    </submittedName>
</protein>
<feature type="compositionally biased region" description="Polar residues" evidence="2">
    <location>
        <begin position="207"/>
        <end position="219"/>
    </location>
</feature>
<accession>A0A1L7WTG8</accession>
<reference evidence="3 4" key="1">
    <citation type="submission" date="2016-03" db="EMBL/GenBank/DDBJ databases">
        <authorList>
            <person name="Ploux O."/>
        </authorList>
    </citation>
    <scope>NUCLEOTIDE SEQUENCE [LARGE SCALE GENOMIC DNA]</scope>
    <source>
        <strain evidence="3 4">UAMH 11012</strain>
    </source>
</reference>
<evidence type="ECO:0000256" key="2">
    <source>
        <dbReference type="SAM" id="MobiDB-lite"/>
    </source>
</evidence>
<keyword evidence="1" id="KW-0175">Coiled coil</keyword>
<name>A0A1L7WTG8_9HELO</name>
<evidence type="ECO:0000313" key="3">
    <source>
        <dbReference type="EMBL" id="CZR56046.1"/>
    </source>
</evidence>
<feature type="region of interest" description="Disordered" evidence="2">
    <location>
        <begin position="532"/>
        <end position="593"/>
    </location>
</feature>
<feature type="region of interest" description="Disordered" evidence="2">
    <location>
        <begin position="295"/>
        <end position="316"/>
    </location>
</feature>
<feature type="compositionally biased region" description="Acidic residues" evidence="2">
    <location>
        <begin position="305"/>
        <end position="316"/>
    </location>
</feature>
<dbReference type="OrthoDB" id="5342758at2759"/>
<feature type="compositionally biased region" description="Polar residues" evidence="2">
    <location>
        <begin position="1"/>
        <end position="14"/>
    </location>
</feature>
<feature type="region of interest" description="Disordered" evidence="2">
    <location>
        <begin position="1"/>
        <end position="159"/>
    </location>
</feature>